<dbReference type="EC" id="2.5.1.18" evidence="1"/>
<dbReference type="PANTHER" id="PTHR11571:SF261">
    <property type="entry name" value="GLUTATHIONE S-TRANSFERASE GST-36-RELATED"/>
    <property type="match status" value="1"/>
</dbReference>
<comment type="catalytic activity">
    <reaction evidence="3">
        <text>RX + glutathione = an S-substituted glutathione + a halide anion + H(+)</text>
        <dbReference type="Rhea" id="RHEA:16437"/>
        <dbReference type="ChEBI" id="CHEBI:15378"/>
        <dbReference type="ChEBI" id="CHEBI:16042"/>
        <dbReference type="ChEBI" id="CHEBI:17792"/>
        <dbReference type="ChEBI" id="CHEBI:57925"/>
        <dbReference type="ChEBI" id="CHEBI:90779"/>
        <dbReference type="EC" id="2.5.1.18"/>
    </reaction>
</comment>
<evidence type="ECO:0000256" key="2">
    <source>
        <dbReference type="ARBA" id="ARBA00022679"/>
    </source>
</evidence>
<evidence type="ECO:0000313" key="6">
    <source>
        <dbReference type="Proteomes" id="UP000887566"/>
    </source>
</evidence>
<dbReference type="Pfam" id="PF14497">
    <property type="entry name" value="GST_C_3"/>
    <property type="match status" value="1"/>
</dbReference>
<keyword evidence="2" id="KW-0808">Transferase</keyword>
<dbReference type="CDD" id="cd03192">
    <property type="entry name" value="GST_C_Sigma_like"/>
    <property type="match status" value="1"/>
</dbReference>
<accession>A0A914UU27</accession>
<dbReference type="GO" id="GO:0004364">
    <property type="term" value="F:glutathione transferase activity"/>
    <property type="evidence" value="ECO:0007669"/>
    <property type="project" value="UniProtKB-EC"/>
</dbReference>
<reference evidence="7" key="1">
    <citation type="submission" date="2022-11" db="UniProtKB">
        <authorList>
            <consortium name="WormBaseParasite"/>
        </authorList>
    </citation>
    <scope>IDENTIFICATION</scope>
</reference>
<feature type="domain" description="GST N-terminal" evidence="4">
    <location>
        <begin position="2"/>
        <end position="80"/>
    </location>
</feature>
<evidence type="ECO:0000259" key="5">
    <source>
        <dbReference type="PROSITE" id="PS50405"/>
    </source>
</evidence>
<evidence type="ECO:0000259" key="4">
    <source>
        <dbReference type="PROSITE" id="PS50404"/>
    </source>
</evidence>
<keyword evidence="6" id="KW-1185">Reference proteome</keyword>
<dbReference type="InterPro" id="IPR004046">
    <property type="entry name" value="GST_C"/>
</dbReference>
<evidence type="ECO:0000256" key="1">
    <source>
        <dbReference type="ARBA" id="ARBA00012452"/>
    </source>
</evidence>
<dbReference type="InterPro" id="IPR004045">
    <property type="entry name" value="Glutathione_S-Trfase_N"/>
</dbReference>
<dbReference type="Pfam" id="PF02798">
    <property type="entry name" value="GST_N"/>
    <property type="match status" value="1"/>
</dbReference>
<dbReference type="Gene3D" id="1.20.1050.10">
    <property type="match status" value="1"/>
</dbReference>
<dbReference type="PROSITE" id="PS50405">
    <property type="entry name" value="GST_CTER"/>
    <property type="match status" value="1"/>
</dbReference>
<sequence>MPTYRLIYFPIRARAEAIRLLLAHANVAYVDDRINRADWPKMKDQMPLKQVPVLEIDGKMKIAQTTAIMRYLAHQFGIAAKSPLEEAKVDMFGEAIQDAVFQYTAWRRVVMGFDEGNKDEKFKEVVVPIINNYGPIFEQTLTENGTGWLVGNNITWADFLAAEFFDKIITYGDPTALDAYPHVMKHNKEVLSLPNVKKYIDQRPKNTVF</sequence>
<organism evidence="6 7">
    <name type="scientific">Plectus sambesii</name>
    <dbReference type="NCBI Taxonomy" id="2011161"/>
    <lineage>
        <taxon>Eukaryota</taxon>
        <taxon>Metazoa</taxon>
        <taxon>Ecdysozoa</taxon>
        <taxon>Nematoda</taxon>
        <taxon>Chromadorea</taxon>
        <taxon>Plectida</taxon>
        <taxon>Plectina</taxon>
        <taxon>Plectoidea</taxon>
        <taxon>Plectidae</taxon>
        <taxon>Plectus</taxon>
    </lineage>
</organism>
<proteinExistence type="predicted"/>
<dbReference type="SFLD" id="SFLDG00363">
    <property type="entry name" value="AMPS_(cytGST):_Alpha-__Mu-__Pi"/>
    <property type="match status" value="1"/>
</dbReference>
<dbReference type="WBParaSite" id="PSAMB.scaffold1237size33953.g11795.t1">
    <property type="protein sequence ID" value="PSAMB.scaffold1237size33953.g11795.t1"/>
    <property type="gene ID" value="PSAMB.scaffold1237size33953.g11795"/>
</dbReference>
<dbReference type="SFLD" id="SFLDG01205">
    <property type="entry name" value="AMPS.1"/>
    <property type="match status" value="1"/>
</dbReference>
<dbReference type="InterPro" id="IPR010987">
    <property type="entry name" value="Glutathione-S-Trfase_C-like"/>
</dbReference>
<dbReference type="Gene3D" id="3.40.30.10">
    <property type="entry name" value="Glutaredoxin"/>
    <property type="match status" value="1"/>
</dbReference>
<evidence type="ECO:0000313" key="7">
    <source>
        <dbReference type="WBParaSite" id="PSAMB.scaffold1237size33953.g11795.t1"/>
    </source>
</evidence>
<dbReference type="SUPFAM" id="SSF52833">
    <property type="entry name" value="Thioredoxin-like"/>
    <property type="match status" value="1"/>
</dbReference>
<dbReference type="InterPro" id="IPR040079">
    <property type="entry name" value="Glutathione_S-Trfase"/>
</dbReference>
<dbReference type="SFLD" id="SFLDS00019">
    <property type="entry name" value="Glutathione_Transferase_(cytos"/>
    <property type="match status" value="1"/>
</dbReference>
<protein>
    <recommendedName>
        <fullName evidence="1">glutathione transferase</fullName>
        <ecNumber evidence="1">2.5.1.18</ecNumber>
    </recommendedName>
</protein>
<dbReference type="SUPFAM" id="SSF47616">
    <property type="entry name" value="GST C-terminal domain-like"/>
    <property type="match status" value="1"/>
</dbReference>
<evidence type="ECO:0000256" key="3">
    <source>
        <dbReference type="ARBA" id="ARBA00047960"/>
    </source>
</evidence>
<dbReference type="CDD" id="cd03039">
    <property type="entry name" value="GST_N_Sigma_like"/>
    <property type="match status" value="1"/>
</dbReference>
<dbReference type="InterPro" id="IPR036249">
    <property type="entry name" value="Thioredoxin-like_sf"/>
</dbReference>
<dbReference type="InterPro" id="IPR036282">
    <property type="entry name" value="Glutathione-S-Trfase_C_sf"/>
</dbReference>
<dbReference type="PANTHER" id="PTHR11571">
    <property type="entry name" value="GLUTATHIONE S-TRANSFERASE"/>
    <property type="match status" value="1"/>
</dbReference>
<dbReference type="GO" id="GO:0006749">
    <property type="term" value="P:glutathione metabolic process"/>
    <property type="evidence" value="ECO:0007669"/>
    <property type="project" value="TreeGrafter"/>
</dbReference>
<feature type="domain" description="GST C-terminal" evidence="5">
    <location>
        <begin position="82"/>
        <end position="208"/>
    </location>
</feature>
<name>A0A914UU27_9BILA</name>
<dbReference type="GO" id="GO:0004602">
    <property type="term" value="F:glutathione peroxidase activity"/>
    <property type="evidence" value="ECO:0007669"/>
    <property type="project" value="UniProtKB-ARBA"/>
</dbReference>
<dbReference type="Proteomes" id="UP000887566">
    <property type="component" value="Unplaced"/>
</dbReference>
<dbReference type="FunFam" id="3.40.30.10:FF:000035">
    <property type="entry name" value="hematopoietic prostaglandin D synthase"/>
    <property type="match status" value="1"/>
</dbReference>
<dbReference type="PROSITE" id="PS50404">
    <property type="entry name" value="GST_NTER"/>
    <property type="match status" value="1"/>
</dbReference>
<dbReference type="AlphaFoldDB" id="A0A914UU27"/>
<dbReference type="InterPro" id="IPR050213">
    <property type="entry name" value="GST_superfamily"/>
</dbReference>